<accession>A0A5Q6PKA0</accession>
<evidence type="ECO:0000313" key="1">
    <source>
        <dbReference type="EMBL" id="KAA1255264.1"/>
    </source>
</evidence>
<dbReference type="EMBL" id="VUAA01000007">
    <property type="protein sequence ID" value="KAA1255264.1"/>
    <property type="molecule type" value="Genomic_DNA"/>
</dbReference>
<name>A0A5Q6PKA0_VIBCL</name>
<proteinExistence type="predicted"/>
<gene>
    <name evidence="1" type="ORF">F0M16_08590</name>
</gene>
<dbReference type="AlphaFoldDB" id="A0A5Q6PKA0"/>
<sequence>MNITDFRKAHDQLFDCLSKSEQLKNQSIRDTINAHANTYSQSGTFTASDVVTLLKNQNISNPDYISYLNSLSSILENEQYPEISEKVKKITEHMKKSKDIPEDMVSGVHYALKEIEGYKGNDLKLHTAYLKKMLGNNEDKGFVSGALKTIEFFNSTYKAPVTSRSNNMSTKLGMQKKFVDFLGKHENLFNSLSETDRYIFKPFKNRLNNYIEKLCRSGGNLENISVCDTITSLLYQGRNDPEYSRYLKLVDNILENEQYPEVSENKLQIITHMRKSSKIPEEAKDGVQFALEKIEAYKGNALNKYISVMMIDLDEMKSEKSKDFISGATQALKFFNQQFKFPTQQKSVSIENTMI</sequence>
<reference evidence="1 2" key="1">
    <citation type="submission" date="2019-09" db="EMBL/GenBank/DDBJ databases">
        <authorList>
            <person name="Kritzky A."/>
            <person name="Schelkanova E.Y."/>
            <person name="Alkhova Z.V."/>
            <person name="Smirnova N.I."/>
        </authorList>
    </citation>
    <scope>NUCLEOTIDE SEQUENCE [LARGE SCALE GENOMIC DNA]</scope>
    <source>
        <strain evidence="1 2">M1526</strain>
    </source>
</reference>
<dbReference type="Proteomes" id="UP000323225">
    <property type="component" value="Unassembled WGS sequence"/>
</dbReference>
<evidence type="ECO:0000313" key="2">
    <source>
        <dbReference type="Proteomes" id="UP000323225"/>
    </source>
</evidence>
<protein>
    <submittedName>
        <fullName evidence="1">Uncharacterized protein</fullName>
    </submittedName>
</protein>
<organism evidence="1 2">
    <name type="scientific">Vibrio cholerae</name>
    <dbReference type="NCBI Taxonomy" id="666"/>
    <lineage>
        <taxon>Bacteria</taxon>
        <taxon>Pseudomonadati</taxon>
        <taxon>Pseudomonadota</taxon>
        <taxon>Gammaproteobacteria</taxon>
        <taxon>Vibrionales</taxon>
        <taxon>Vibrionaceae</taxon>
        <taxon>Vibrio</taxon>
    </lineage>
</organism>
<comment type="caution">
    <text evidence="1">The sequence shown here is derived from an EMBL/GenBank/DDBJ whole genome shotgun (WGS) entry which is preliminary data.</text>
</comment>